<keyword evidence="3" id="KW-1133">Transmembrane helix</keyword>
<dbReference type="GO" id="GO:0000160">
    <property type="term" value="P:phosphorelay signal transduction system"/>
    <property type="evidence" value="ECO:0007669"/>
    <property type="project" value="InterPro"/>
</dbReference>
<evidence type="ECO:0000313" key="5">
    <source>
        <dbReference type="EMBL" id="TBR49628.1"/>
    </source>
</evidence>
<dbReference type="Proteomes" id="UP000292187">
    <property type="component" value="Unassembled WGS sequence"/>
</dbReference>
<feature type="transmembrane region" description="Helical" evidence="3">
    <location>
        <begin position="150"/>
        <end position="168"/>
    </location>
</feature>
<dbReference type="SUPFAM" id="SSF46894">
    <property type="entry name" value="C-terminal effector domain of the bipartite response regulators"/>
    <property type="match status" value="1"/>
</dbReference>
<protein>
    <submittedName>
        <fullName evidence="5">CadC family transcriptional regulator</fullName>
    </submittedName>
</protein>
<dbReference type="GO" id="GO:0006355">
    <property type="term" value="P:regulation of DNA-templated transcription"/>
    <property type="evidence" value="ECO:0007669"/>
    <property type="project" value="InterPro"/>
</dbReference>
<dbReference type="CDD" id="cd00383">
    <property type="entry name" value="trans_reg_C"/>
    <property type="match status" value="1"/>
</dbReference>
<keyword evidence="1 2" id="KW-0238">DNA-binding</keyword>
<organism evidence="5 6">
    <name type="scientific">Escherichia albertii</name>
    <dbReference type="NCBI Taxonomy" id="208962"/>
    <lineage>
        <taxon>Bacteria</taxon>
        <taxon>Pseudomonadati</taxon>
        <taxon>Pseudomonadota</taxon>
        <taxon>Gammaproteobacteria</taxon>
        <taxon>Enterobacterales</taxon>
        <taxon>Enterobacteriaceae</taxon>
        <taxon>Escherichia</taxon>
    </lineage>
</organism>
<feature type="DNA-binding region" description="OmpR/PhoB-type" evidence="2">
    <location>
        <begin position="1"/>
        <end position="100"/>
    </location>
</feature>
<evidence type="ECO:0000313" key="6">
    <source>
        <dbReference type="Proteomes" id="UP000292187"/>
    </source>
</evidence>
<sequence length="283" mass="31461">MSIIVNNWRMDPSLNALIHCETGETRRLGEYHFILLETLAKNADTVLTRSYLCAEVWKNRIVGGNSLPTAIHALRVAIDDDGKQQNIIKTVPKKGYQCNKDYVSLPESSPAEAVIMTIETQEEAPSVAEEIQPTALPTAGSKKHKGMMGLALVVAIVFVGSTVGYSHLKNTPDAPQLVKESVNSPRIKIFHLTSAGENNSAPLLSQTLLPGKDKLDNLLSTHNMTMTTYYKYVRNRLESDIVLRNQCNGSWQLTFNVDSWQNSDINSAMYQNLEKLLNTVQKC</sequence>
<dbReference type="SMART" id="SM00862">
    <property type="entry name" value="Trans_reg_C"/>
    <property type="match status" value="1"/>
</dbReference>
<evidence type="ECO:0000256" key="3">
    <source>
        <dbReference type="SAM" id="Phobius"/>
    </source>
</evidence>
<evidence type="ECO:0000256" key="2">
    <source>
        <dbReference type="PROSITE-ProRule" id="PRU01091"/>
    </source>
</evidence>
<evidence type="ECO:0000259" key="4">
    <source>
        <dbReference type="PROSITE" id="PS51755"/>
    </source>
</evidence>
<dbReference type="PROSITE" id="PS51755">
    <property type="entry name" value="OMPR_PHOB"/>
    <property type="match status" value="1"/>
</dbReference>
<feature type="domain" description="OmpR/PhoB-type" evidence="4">
    <location>
        <begin position="1"/>
        <end position="100"/>
    </location>
</feature>
<name>A0A7Z8DXU9_ESCAL</name>
<dbReference type="InterPro" id="IPR036388">
    <property type="entry name" value="WH-like_DNA-bd_sf"/>
</dbReference>
<dbReference type="InterPro" id="IPR016032">
    <property type="entry name" value="Sig_transdc_resp-reg_C-effctor"/>
</dbReference>
<dbReference type="Gene3D" id="1.10.10.10">
    <property type="entry name" value="Winged helix-like DNA-binding domain superfamily/Winged helix DNA-binding domain"/>
    <property type="match status" value="1"/>
</dbReference>
<accession>A0A7Z8DXU9</accession>
<reference evidence="5 6" key="1">
    <citation type="submission" date="2019-02" db="EMBL/GenBank/DDBJ databases">
        <title>Draft genome sequence of Escherichia albertii strain Mex-12/320a, isolated from an infant with diarrhea, harboring virulence genes associated with diarrheagenic strains of enteropathogenic E. coli.</title>
        <authorList>
            <person name="Maldonado-Puga S."/>
            <person name="Meza-Segura M."/>
            <person name="Zaidi M.B."/>
            <person name="Estrada-Garcia T."/>
        </authorList>
    </citation>
    <scope>NUCLEOTIDE SEQUENCE [LARGE SCALE GENOMIC DNA]</scope>
    <source>
        <strain evidence="5 6">Mex-12/320a</strain>
    </source>
</reference>
<comment type="caution">
    <text evidence="5">The sequence shown here is derived from an EMBL/GenBank/DDBJ whole genome shotgun (WGS) entry which is preliminary data.</text>
</comment>
<dbReference type="GO" id="GO:0003677">
    <property type="term" value="F:DNA binding"/>
    <property type="evidence" value="ECO:0007669"/>
    <property type="project" value="UniProtKB-UniRule"/>
</dbReference>
<evidence type="ECO:0000256" key="1">
    <source>
        <dbReference type="ARBA" id="ARBA00023125"/>
    </source>
</evidence>
<keyword evidence="3" id="KW-0812">Transmembrane</keyword>
<dbReference type="InterPro" id="IPR001867">
    <property type="entry name" value="OmpR/PhoB-type_DNA-bd"/>
</dbReference>
<dbReference type="AlphaFoldDB" id="A0A7Z8DXU9"/>
<keyword evidence="3" id="KW-0472">Membrane</keyword>
<dbReference type="Pfam" id="PF00486">
    <property type="entry name" value="Trans_reg_C"/>
    <property type="match status" value="1"/>
</dbReference>
<proteinExistence type="predicted"/>
<dbReference type="RefSeq" id="WP_131109691.1">
    <property type="nucleotide sequence ID" value="NZ_SIZV01000027.1"/>
</dbReference>
<gene>
    <name evidence="5" type="ORF">EYS06_18675</name>
</gene>
<dbReference type="EMBL" id="SIZV01000027">
    <property type="protein sequence ID" value="TBR49628.1"/>
    <property type="molecule type" value="Genomic_DNA"/>
</dbReference>